<gene>
    <name evidence="2" type="ORF">CEP52_017876</name>
</gene>
<reference evidence="2 3" key="1">
    <citation type="submission" date="2017-06" db="EMBL/GenBank/DDBJ databases">
        <title>Comparative genomic analysis of Ambrosia Fusariam Clade fungi.</title>
        <authorList>
            <person name="Stajich J.E."/>
            <person name="Carrillo J."/>
            <person name="Kijimoto T."/>
            <person name="Eskalen A."/>
            <person name="O'Donnell K."/>
            <person name="Kasson M."/>
        </authorList>
    </citation>
    <scope>NUCLEOTIDE SEQUENCE [LARGE SCALE GENOMIC DNA]</scope>
    <source>
        <strain evidence="2 3">NRRL62579</strain>
    </source>
</reference>
<sequence>YSTLHVNSATTLLNYVKLRKPSLTGGGKDHRHRELVHDESERPQLAPGNNSLLPVNQQTEH</sequence>
<accession>A0A428RC23</accession>
<organism evidence="2 3">
    <name type="scientific">Fusarium oligoseptatum</name>
    <dbReference type="NCBI Taxonomy" id="2604345"/>
    <lineage>
        <taxon>Eukaryota</taxon>
        <taxon>Fungi</taxon>
        <taxon>Dikarya</taxon>
        <taxon>Ascomycota</taxon>
        <taxon>Pezizomycotina</taxon>
        <taxon>Sordariomycetes</taxon>
        <taxon>Hypocreomycetidae</taxon>
        <taxon>Hypocreales</taxon>
        <taxon>Nectriaceae</taxon>
        <taxon>Fusarium</taxon>
        <taxon>Fusarium solani species complex</taxon>
    </lineage>
</organism>
<keyword evidence="3" id="KW-1185">Reference proteome</keyword>
<dbReference type="EMBL" id="NKCK01001103">
    <property type="protein sequence ID" value="RSL75077.1"/>
    <property type="molecule type" value="Genomic_DNA"/>
</dbReference>
<proteinExistence type="predicted"/>
<feature type="compositionally biased region" description="Polar residues" evidence="1">
    <location>
        <begin position="47"/>
        <end position="61"/>
    </location>
</feature>
<dbReference type="AlphaFoldDB" id="A0A428RC23"/>
<evidence type="ECO:0000256" key="1">
    <source>
        <dbReference type="SAM" id="MobiDB-lite"/>
    </source>
</evidence>
<dbReference type="Proteomes" id="UP000287144">
    <property type="component" value="Unassembled WGS sequence"/>
</dbReference>
<comment type="caution">
    <text evidence="2">The sequence shown here is derived from an EMBL/GenBank/DDBJ whole genome shotgun (WGS) entry which is preliminary data.</text>
</comment>
<feature type="non-terminal residue" evidence="2">
    <location>
        <position position="1"/>
    </location>
</feature>
<evidence type="ECO:0000313" key="3">
    <source>
        <dbReference type="Proteomes" id="UP000287144"/>
    </source>
</evidence>
<name>A0A428RC23_9HYPO</name>
<evidence type="ECO:0000313" key="2">
    <source>
        <dbReference type="EMBL" id="RSL75077.1"/>
    </source>
</evidence>
<feature type="region of interest" description="Disordered" evidence="1">
    <location>
        <begin position="20"/>
        <end position="61"/>
    </location>
</feature>
<feature type="non-terminal residue" evidence="2">
    <location>
        <position position="61"/>
    </location>
</feature>
<protein>
    <submittedName>
        <fullName evidence="2">Uncharacterized protein</fullName>
    </submittedName>
</protein>